<dbReference type="Proteomes" id="UP000054564">
    <property type="component" value="Unassembled WGS sequence"/>
</dbReference>
<name>A0A0L0VJR4_9BASI</name>
<evidence type="ECO:0000256" key="1">
    <source>
        <dbReference type="SAM" id="MobiDB-lite"/>
    </source>
</evidence>
<proteinExistence type="predicted"/>
<evidence type="ECO:0000313" key="2">
    <source>
        <dbReference type="EMBL" id="KNE99508.1"/>
    </source>
</evidence>
<accession>A0A0L0VJR4</accession>
<organism evidence="2 3">
    <name type="scientific">Puccinia striiformis f. sp. tritici PST-78</name>
    <dbReference type="NCBI Taxonomy" id="1165861"/>
    <lineage>
        <taxon>Eukaryota</taxon>
        <taxon>Fungi</taxon>
        <taxon>Dikarya</taxon>
        <taxon>Basidiomycota</taxon>
        <taxon>Pucciniomycotina</taxon>
        <taxon>Pucciniomycetes</taxon>
        <taxon>Pucciniales</taxon>
        <taxon>Pucciniaceae</taxon>
        <taxon>Puccinia</taxon>
    </lineage>
</organism>
<dbReference type="AlphaFoldDB" id="A0A0L0VJR4"/>
<keyword evidence="3" id="KW-1185">Reference proteome</keyword>
<evidence type="ECO:0000313" key="3">
    <source>
        <dbReference type="Proteomes" id="UP000054564"/>
    </source>
</evidence>
<dbReference type="EMBL" id="AJIL01000045">
    <property type="protein sequence ID" value="KNE99508.1"/>
    <property type="molecule type" value="Genomic_DNA"/>
</dbReference>
<gene>
    <name evidence="2" type="ORF">PSTG_07224</name>
</gene>
<reference evidence="3" key="1">
    <citation type="submission" date="2014-03" db="EMBL/GenBank/DDBJ databases">
        <title>The Genome Sequence of Puccinia striiformis f. sp. tritici PST-78.</title>
        <authorList>
            <consortium name="The Broad Institute Genome Sequencing Platform"/>
            <person name="Cuomo C."/>
            <person name="Hulbert S."/>
            <person name="Chen X."/>
            <person name="Walker B."/>
            <person name="Young S.K."/>
            <person name="Zeng Q."/>
            <person name="Gargeya S."/>
            <person name="Fitzgerald M."/>
            <person name="Haas B."/>
            <person name="Abouelleil A."/>
            <person name="Alvarado L."/>
            <person name="Arachchi H.M."/>
            <person name="Berlin A.M."/>
            <person name="Chapman S.B."/>
            <person name="Goldberg J."/>
            <person name="Griggs A."/>
            <person name="Gujja S."/>
            <person name="Hansen M."/>
            <person name="Howarth C."/>
            <person name="Imamovic A."/>
            <person name="Larimer J."/>
            <person name="McCowan C."/>
            <person name="Montmayeur A."/>
            <person name="Murphy C."/>
            <person name="Neiman D."/>
            <person name="Pearson M."/>
            <person name="Priest M."/>
            <person name="Roberts A."/>
            <person name="Saif S."/>
            <person name="Shea T."/>
            <person name="Sisk P."/>
            <person name="Sykes S."/>
            <person name="Wortman J."/>
            <person name="Nusbaum C."/>
            <person name="Birren B."/>
        </authorList>
    </citation>
    <scope>NUCLEOTIDE SEQUENCE [LARGE SCALE GENOMIC DNA]</scope>
    <source>
        <strain evidence="3">race PST-78</strain>
    </source>
</reference>
<sequence length="137" mass="14552">MGAHRTQQVTLKTVLVCPHQAPLICAPPSTAGKPIHPPAGCPSYCSSTVAGVQEYQSHPTFDLATVDTVRVVGLEFPEDEDDSNLYPQLSSAAISTYQELDAFNASPDDSKPTSENENLTGLASLSFAENTLDDITS</sequence>
<protein>
    <submittedName>
        <fullName evidence="2">Uncharacterized protein</fullName>
    </submittedName>
</protein>
<feature type="region of interest" description="Disordered" evidence="1">
    <location>
        <begin position="103"/>
        <end position="122"/>
    </location>
</feature>
<comment type="caution">
    <text evidence="2">The sequence shown here is derived from an EMBL/GenBank/DDBJ whole genome shotgun (WGS) entry which is preliminary data.</text>
</comment>